<reference evidence="1" key="1">
    <citation type="submission" date="2024-03" db="EMBL/GenBank/DDBJ databases">
        <title>Novel Streptomyces species of biotechnological and ecological value are a feature of Machair soil.</title>
        <authorList>
            <person name="Prole J.R."/>
            <person name="Goodfellow M."/>
            <person name="Allenby N."/>
            <person name="Ward A.C."/>
        </authorList>
    </citation>
    <scope>NUCLEOTIDE SEQUENCE</scope>
    <source>
        <strain evidence="1">MS2.AVA.5</strain>
    </source>
</reference>
<accession>A0ACC6Q1E7</accession>
<dbReference type="EMBL" id="JBBKAJ010000022">
    <property type="protein sequence ID" value="MEJ8637419.1"/>
    <property type="molecule type" value="Genomic_DNA"/>
</dbReference>
<protein>
    <submittedName>
        <fullName evidence="1">Uncharacterized protein</fullName>
    </submittedName>
</protein>
<sequence>MTALLGDADLRDLGSPDIPPLFREVADRGWSTTASGARVLTDLRPEGPAEYFDRLAEETTVNGRGMTDYDLPAAAHERTPLLLRRCLAYLCAALRAAQKEFGDSGVRGYVSLSFSDTEDALLTAHVTFCTPLPDIRPYVADLERVEKEAVAEISVEDCRL</sequence>
<organism evidence="1 2">
    <name type="scientific">Streptomyces achmelvichensis</name>
    <dbReference type="NCBI Taxonomy" id="3134111"/>
    <lineage>
        <taxon>Bacteria</taxon>
        <taxon>Bacillati</taxon>
        <taxon>Actinomycetota</taxon>
        <taxon>Actinomycetes</taxon>
        <taxon>Kitasatosporales</taxon>
        <taxon>Streptomycetaceae</taxon>
        <taxon>Streptomyces</taxon>
    </lineage>
</organism>
<keyword evidence="2" id="KW-1185">Reference proteome</keyword>
<proteinExistence type="predicted"/>
<name>A0ACC6Q1E7_9ACTN</name>
<comment type="caution">
    <text evidence="1">The sequence shown here is derived from an EMBL/GenBank/DDBJ whole genome shotgun (WGS) entry which is preliminary data.</text>
</comment>
<dbReference type="Proteomes" id="UP001377168">
    <property type="component" value="Unassembled WGS sequence"/>
</dbReference>
<evidence type="ECO:0000313" key="1">
    <source>
        <dbReference type="EMBL" id="MEJ8637419.1"/>
    </source>
</evidence>
<evidence type="ECO:0000313" key="2">
    <source>
        <dbReference type="Proteomes" id="UP001377168"/>
    </source>
</evidence>
<gene>
    <name evidence="1" type="ORF">WKI67_29035</name>
</gene>